<keyword evidence="1" id="KW-0472">Membrane</keyword>
<organism evidence="3 5">
    <name type="scientific">Brevibacterium aurantiacum</name>
    <dbReference type="NCBI Taxonomy" id="273384"/>
    <lineage>
        <taxon>Bacteria</taxon>
        <taxon>Bacillati</taxon>
        <taxon>Actinomycetota</taxon>
        <taxon>Actinomycetes</taxon>
        <taxon>Micrococcales</taxon>
        <taxon>Brevibacteriaceae</taxon>
        <taxon>Brevibacterium</taxon>
    </lineage>
</organism>
<evidence type="ECO:0000313" key="7">
    <source>
        <dbReference type="Proteomes" id="UP000297736"/>
    </source>
</evidence>
<protein>
    <submittedName>
        <fullName evidence="2">SdpA family antimicrobial peptide system protein</fullName>
    </submittedName>
</protein>
<proteinExistence type="predicted"/>
<evidence type="ECO:0000313" key="4">
    <source>
        <dbReference type="EMBL" id="TGD39396.1"/>
    </source>
</evidence>
<dbReference type="Proteomes" id="UP000282731">
    <property type="component" value="Chromosome"/>
</dbReference>
<name>A0A2A3X4I6_BREAU</name>
<keyword evidence="1" id="KW-0812">Transmembrane</keyword>
<dbReference type="EMBL" id="RHFF01000005">
    <property type="protein sequence ID" value="TGD39396.1"/>
    <property type="molecule type" value="Genomic_DNA"/>
</dbReference>
<dbReference type="EMBL" id="NRGX01000001">
    <property type="protein sequence ID" value="PCC18622.1"/>
    <property type="molecule type" value="Genomic_DNA"/>
</dbReference>
<evidence type="ECO:0000256" key="1">
    <source>
        <dbReference type="SAM" id="Phobius"/>
    </source>
</evidence>
<sequence length="193" mass="20891">MMGSSEMSSSAEANQPTAAWIHHTIVIVAVIILSVAWLPISETAPQPIRSLGSQVKNFTVQGWGFFTKSPREAVVTPYSHKDGRWISAGRGPNAIPKYAFGLDRTSRLTEFDVQLASENLPDEAWTECAGLDIESCAGDASQVDVTVSGYDLRLCGDVVLASTTPQPWAYRGQYEVTPDKIALLDISCEELGS</sequence>
<dbReference type="Proteomes" id="UP000297736">
    <property type="component" value="Unassembled WGS sequence"/>
</dbReference>
<evidence type="ECO:0000313" key="2">
    <source>
        <dbReference type="EMBL" id="AZT95984.1"/>
    </source>
</evidence>
<reference evidence="4 7" key="3">
    <citation type="submission" date="2018-10" db="EMBL/GenBank/DDBJ databases">
        <title>Brevibacterium genomes from Austrain hard cheese rinds.</title>
        <authorList>
            <person name="Anast J.M."/>
            <person name="Dzieciol M."/>
            <person name="Schultz D.L."/>
            <person name="Mann E."/>
            <person name="Wagner M."/>
            <person name="Schmitz-Esser S."/>
        </authorList>
    </citation>
    <scope>NUCLEOTIDE SEQUENCE [LARGE SCALE GENOMIC DNA]</scope>
    <source>
        <strain evidence="4 7">L261</strain>
    </source>
</reference>
<dbReference type="NCBIfam" id="TIGR04034">
    <property type="entry name" value="export_SdpA"/>
    <property type="match status" value="1"/>
</dbReference>
<reference evidence="2 6" key="2">
    <citation type="submission" date="2017-12" db="EMBL/GenBank/DDBJ databases">
        <authorList>
            <person name="Levesque S."/>
        </authorList>
    </citation>
    <scope>NUCLEOTIDE SEQUENCE [LARGE SCALE GENOMIC DNA]</scope>
    <source>
        <strain evidence="2 6">SMQ-1420</strain>
    </source>
</reference>
<dbReference type="InterPro" id="IPR023902">
    <property type="entry name" value="Sporulation_SdpA"/>
</dbReference>
<evidence type="ECO:0000313" key="6">
    <source>
        <dbReference type="Proteomes" id="UP000282731"/>
    </source>
</evidence>
<reference evidence="3 5" key="1">
    <citation type="journal article" date="2017" name="Elife">
        <title>Extensive horizontal gene transfer in cheese-associated bacteria.</title>
        <authorList>
            <person name="Bonham K.S."/>
            <person name="Wolfe B.E."/>
            <person name="Dutton R.J."/>
        </authorList>
    </citation>
    <scope>NUCLEOTIDE SEQUENCE [LARGE SCALE GENOMIC DNA]</scope>
    <source>
        <strain evidence="3 5">JB5</strain>
    </source>
</reference>
<dbReference type="AlphaFoldDB" id="A0A2A3X4I6"/>
<dbReference type="EMBL" id="CP025334">
    <property type="protein sequence ID" value="AZT95984.1"/>
    <property type="molecule type" value="Genomic_DNA"/>
</dbReference>
<evidence type="ECO:0000313" key="5">
    <source>
        <dbReference type="Proteomes" id="UP000218377"/>
    </source>
</evidence>
<gene>
    <name evidence="3" type="ORF">CIK79_10155</name>
    <name evidence="2" type="ORF">CXR27_02365</name>
    <name evidence="4" type="ORF">EB834_06515</name>
</gene>
<keyword evidence="1" id="KW-1133">Transmembrane helix</keyword>
<feature type="transmembrane region" description="Helical" evidence="1">
    <location>
        <begin position="20"/>
        <end position="40"/>
    </location>
</feature>
<reference evidence="2 6" key="4">
    <citation type="submission" date="2019-01" db="EMBL/GenBank/DDBJ databases">
        <title>Comparative genomic analysis of Brevibacterium aurantiacum sheds light on its evolution and its adaptation to smear-ripened cheeses.</title>
        <authorList>
            <person name="Moineau S."/>
        </authorList>
    </citation>
    <scope>NUCLEOTIDE SEQUENCE [LARGE SCALE GENOMIC DNA]</scope>
    <source>
        <strain evidence="2 6">SMQ-1420</strain>
    </source>
</reference>
<accession>A0A2A3X4I6</accession>
<evidence type="ECO:0000313" key="3">
    <source>
        <dbReference type="EMBL" id="PCC18622.1"/>
    </source>
</evidence>
<dbReference type="Pfam" id="PF17418">
    <property type="entry name" value="SdpA"/>
    <property type="match status" value="1"/>
</dbReference>
<dbReference type="Proteomes" id="UP000218377">
    <property type="component" value="Unassembled WGS sequence"/>
</dbReference>